<name>A0ACC1MLI0_9PEZI</name>
<protein>
    <submittedName>
        <fullName evidence="1">Uncharacterized protein</fullName>
    </submittedName>
</protein>
<gene>
    <name evidence="1" type="ORF">NUW58_g10521</name>
</gene>
<evidence type="ECO:0000313" key="2">
    <source>
        <dbReference type="Proteomes" id="UP001143856"/>
    </source>
</evidence>
<dbReference type="Proteomes" id="UP001143856">
    <property type="component" value="Unassembled WGS sequence"/>
</dbReference>
<accession>A0ACC1MLI0</accession>
<proteinExistence type="predicted"/>
<keyword evidence="2" id="KW-1185">Reference proteome</keyword>
<reference evidence="1" key="1">
    <citation type="submission" date="2022-10" db="EMBL/GenBank/DDBJ databases">
        <title>Genome Sequence of Xylaria curta.</title>
        <authorList>
            <person name="Buettner E."/>
        </authorList>
    </citation>
    <scope>NUCLEOTIDE SEQUENCE</scope>
    <source>
        <strain evidence="1">Babe10</strain>
    </source>
</reference>
<evidence type="ECO:0000313" key="1">
    <source>
        <dbReference type="EMBL" id="KAJ2967083.1"/>
    </source>
</evidence>
<organism evidence="1 2">
    <name type="scientific">Xylaria curta</name>
    <dbReference type="NCBI Taxonomy" id="42375"/>
    <lineage>
        <taxon>Eukaryota</taxon>
        <taxon>Fungi</taxon>
        <taxon>Dikarya</taxon>
        <taxon>Ascomycota</taxon>
        <taxon>Pezizomycotina</taxon>
        <taxon>Sordariomycetes</taxon>
        <taxon>Xylariomycetidae</taxon>
        <taxon>Xylariales</taxon>
        <taxon>Xylariaceae</taxon>
        <taxon>Xylaria</taxon>
    </lineage>
</organism>
<sequence length="178" mass="19724">MSLRNAYDLVLVRQSQILCEKWFKRLDVADADDRALLRLLCMGGVVDLSAAQLYESVWGDLEAETKASLVANLNVDGSVEQPAMQATYAPALLTKGVDVEGVGSADEKRERLHSLLRYLSRVLRPESTLLSGSVVVIERNVLKVVQDIVRSEEFRANPAILDYKEVPQGIIAQISRNV</sequence>
<comment type="caution">
    <text evidence="1">The sequence shown here is derived from an EMBL/GenBank/DDBJ whole genome shotgun (WGS) entry which is preliminary data.</text>
</comment>
<dbReference type="EMBL" id="JAPDGR010004824">
    <property type="protein sequence ID" value="KAJ2967083.1"/>
    <property type="molecule type" value="Genomic_DNA"/>
</dbReference>